<accession>A0A0B7AZH9</accession>
<sequence>MACNLPTGWKTIIHSQVSNRMDQQNMDLITSALFGDSNIMLNAVASLLTRHQSNKEHDTRPVSPQLDFTNTQGKDSVLANAILGTTQNKSSVPQVDKSHSQKKLIPSFEQVHALATANLLASTARYC</sequence>
<protein>
    <submittedName>
        <fullName evidence="1">Uncharacterized protein</fullName>
    </submittedName>
</protein>
<evidence type="ECO:0000313" key="1">
    <source>
        <dbReference type="EMBL" id="CEK86474.1"/>
    </source>
</evidence>
<dbReference type="AlphaFoldDB" id="A0A0B7AZH9"/>
<name>A0A0B7AZH9_9EUPU</name>
<organism evidence="1">
    <name type="scientific">Arion vulgaris</name>
    <dbReference type="NCBI Taxonomy" id="1028688"/>
    <lineage>
        <taxon>Eukaryota</taxon>
        <taxon>Metazoa</taxon>
        <taxon>Spiralia</taxon>
        <taxon>Lophotrochozoa</taxon>
        <taxon>Mollusca</taxon>
        <taxon>Gastropoda</taxon>
        <taxon>Heterobranchia</taxon>
        <taxon>Euthyneura</taxon>
        <taxon>Panpulmonata</taxon>
        <taxon>Eupulmonata</taxon>
        <taxon>Stylommatophora</taxon>
        <taxon>Helicina</taxon>
        <taxon>Arionoidea</taxon>
        <taxon>Arionidae</taxon>
        <taxon>Arion</taxon>
    </lineage>
</organism>
<gene>
    <name evidence="1" type="primary">ORF153974</name>
</gene>
<dbReference type="EMBL" id="HACG01039609">
    <property type="protein sequence ID" value="CEK86474.1"/>
    <property type="molecule type" value="Transcribed_RNA"/>
</dbReference>
<proteinExistence type="predicted"/>
<reference evidence="1" key="1">
    <citation type="submission" date="2014-12" db="EMBL/GenBank/DDBJ databases">
        <title>Insight into the proteome of Arion vulgaris.</title>
        <authorList>
            <person name="Aradska J."/>
            <person name="Bulat T."/>
            <person name="Smidak R."/>
            <person name="Sarate P."/>
            <person name="Gangsoo J."/>
            <person name="Sialana F."/>
            <person name="Bilban M."/>
            <person name="Lubec G."/>
        </authorList>
    </citation>
    <scope>NUCLEOTIDE SEQUENCE</scope>
    <source>
        <tissue evidence="1">Skin</tissue>
    </source>
</reference>